<protein>
    <submittedName>
        <fullName evidence="3">DUF2644 domain-containing protein</fullName>
    </submittedName>
</protein>
<dbReference type="InterPro" id="IPR020300">
    <property type="entry name" value="DUF2644"/>
</dbReference>
<gene>
    <name evidence="3" type="ORF">NM948_10665</name>
</gene>
<dbReference type="Proteomes" id="UP001145481">
    <property type="component" value="Unassembled WGS sequence"/>
</dbReference>
<feature type="compositionally biased region" description="Basic and acidic residues" evidence="1">
    <location>
        <begin position="68"/>
        <end position="77"/>
    </location>
</feature>
<comment type="caution">
    <text evidence="3">The sequence shown here is derived from an EMBL/GenBank/DDBJ whole genome shotgun (WGS) entry which is preliminary data.</text>
</comment>
<sequence length="86" mass="9601">MKLKELITNDNGRLSTTAFIQFFGALLMAIILAYSVYLDRSNVAELFMTFAIFCGGGVATKGFANAMRGRERNERQQKGTLNDDEQ</sequence>
<evidence type="ECO:0000256" key="2">
    <source>
        <dbReference type="SAM" id="Phobius"/>
    </source>
</evidence>
<evidence type="ECO:0000313" key="4">
    <source>
        <dbReference type="Proteomes" id="UP001145481"/>
    </source>
</evidence>
<feature type="transmembrane region" description="Helical" evidence="2">
    <location>
        <begin position="12"/>
        <end position="37"/>
    </location>
</feature>
<keyword evidence="2" id="KW-0812">Transmembrane</keyword>
<proteinExistence type="predicted"/>
<dbReference type="EMBL" id="JANJHC010000030">
    <property type="protein sequence ID" value="MDA5623994.1"/>
    <property type="molecule type" value="Genomic_DNA"/>
</dbReference>
<accession>A0A9X3UV06</accession>
<evidence type="ECO:0000256" key="1">
    <source>
        <dbReference type="SAM" id="MobiDB-lite"/>
    </source>
</evidence>
<feature type="region of interest" description="Disordered" evidence="1">
    <location>
        <begin position="67"/>
        <end position="86"/>
    </location>
</feature>
<keyword evidence="2" id="KW-1133">Transmembrane helix</keyword>
<evidence type="ECO:0000313" key="3">
    <source>
        <dbReference type="EMBL" id="MDA5623994.1"/>
    </source>
</evidence>
<organism evidence="3 4">
    <name type="scientific">Pasteurella multocida</name>
    <dbReference type="NCBI Taxonomy" id="747"/>
    <lineage>
        <taxon>Bacteria</taxon>
        <taxon>Pseudomonadati</taxon>
        <taxon>Pseudomonadota</taxon>
        <taxon>Gammaproteobacteria</taxon>
        <taxon>Pasteurellales</taxon>
        <taxon>Pasteurellaceae</taxon>
        <taxon>Pasteurella</taxon>
    </lineage>
</organism>
<dbReference type="Pfam" id="PF10841">
    <property type="entry name" value="DUF2644"/>
    <property type="match status" value="1"/>
</dbReference>
<name>A0A9X3UV06_PASMD</name>
<reference evidence="3" key="1">
    <citation type="submission" date="2022-07" db="EMBL/GenBank/DDBJ databases">
        <title>Genome-based characterization of novel serogroup A variants of Pasteurella multocida.</title>
        <authorList>
            <person name="Prajapati A."/>
            <person name="Yogisharadhya R."/>
            <person name="Mohanty N."/>
            <person name="Chanda M."/>
            <person name="Mendem S.K."/>
            <person name="Siddaramappa S."/>
            <person name="Shivachandra S.B."/>
        </authorList>
    </citation>
    <scope>NUCLEOTIDE SEQUENCE</scope>
    <source>
        <strain evidence="3">NIVEDIPm19</strain>
    </source>
</reference>
<dbReference type="RefSeq" id="WP_195189147.1">
    <property type="nucleotide sequence ID" value="NZ_JADMLJ010000037.1"/>
</dbReference>
<dbReference type="AlphaFoldDB" id="A0A9X3UV06"/>
<keyword evidence="2" id="KW-0472">Membrane</keyword>
<feature type="transmembrane region" description="Helical" evidence="2">
    <location>
        <begin position="43"/>
        <end position="64"/>
    </location>
</feature>